<gene>
    <name evidence="2" type="ORF">ARC20_06180</name>
</gene>
<organism evidence="2 3">
    <name type="scientific">Stenotrophomonas panacihumi</name>
    <dbReference type="NCBI Taxonomy" id="676599"/>
    <lineage>
        <taxon>Bacteria</taxon>
        <taxon>Pseudomonadati</taxon>
        <taxon>Pseudomonadota</taxon>
        <taxon>Gammaproteobacteria</taxon>
        <taxon>Lysobacterales</taxon>
        <taxon>Lysobacteraceae</taxon>
        <taxon>Stenotrophomonas</taxon>
    </lineage>
</organism>
<dbReference type="Proteomes" id="UP000051802">
    <property type="component" value="Unassembled WGS sequence"/>
</dbReference>
<evidence type="ECO:0000313" key="3">
    <source>
        <dbReference type="Proteomes" id="UP000051802"/>
    </source>
</evidence>
<evidence type="ECO:0008006" key="4">
    <source>
        <dbReference type="Google" id="ProtNLM"/>
    </source>
</evidence>
<sequence length="152" mass="16049">MTHRMCLVASLLVSLWVQSSSAAEVTRRVLIQGPTIVAFAPPSVETATDEGAAEAIAHLQFALDDVSKCASSKHVKIKVVFVYADAIEMRDSGTTRALAVNRLGQGIGGVLVAPGRQAHVVASREGPSMLQELLPEAVSAYWGIEACHGAVR</sequence>
<feature type="signal peptide" evidence="1">
    <location>
        <begin position="1"/>
        <end position="22"/>
    </location>
</feature>
<evidence type="ECO:0000313" key="2">
    <source>
        <dbReference type="EMBL" id="KRG45991.1"/>
    </source>
</evidence>
<dbReference type="EMBL" id="LLXU01000058">
    <property type="protein sequence ID" value="KRG45991.1"/>
    <property type="molecule type" value="Genomic_DNA"/>
</dbReference>
<reference evidence="2 3" key="1">
    <citation type="submission" date="2015-10" db="EMBL/GenBank/DDBJ databases">
        <title>Genome sequencing and analysis of members of genus Stenotrophomonas.</title>
        <authorList>
            <person name="Patil P.P."/>
            <person name="Midha S."/>
            <person name="Patil P.B."/>
        </authorList>
    </citation>
    <scope>NUCLEOTIDE SEQUENCE [LARGE SCALE GENOMIC DNA]</scope>
    <source>
        <strain evidence="2 3">JCM 16536</strain>
    </source>
</reference>
<proteinExistence type="predicted"/>
<dbReference type="AlphaFoldDB" id="A0A0R0AX26"/>
<evidence type="ECO:0000256" key="1">
    <source>
        <dbReference type="SAM" id="SignalP"/>
    </source>
</evidence>
<dbReference type="STRING" id="676599.ARC20_06180"/>
<comment type="caution">
    <text evidence="2">The sequence shown here is derived from an EMBL/GenBank/DDBJ whole genome shotgun (WGS) entry which is preliminary data.</text>
</comment>
<protein>
    <recommendedName>
        <fullName evidence="4">TPM domain-containing protein</fullName>
    </recommendedName>
</protein>
<keyword evidence="1" id="KW-0732">Signal</keyword>
<feature type="chain" id="PRO_5006391452" description="TPM domain-containing protein" evidence="1">
    <location>
        <begin position="23"/>
        <end position="152"/>
    </location>
</feature>
<accession>A0A0R0AX26</accession>
<keyword evidence="3" id="KW-1185">Reference proteome</keyword>
<name>A0A0R0AX26_9GAMM</name>